<dbReference type="SUPFAM" id="SSF53756">
    <property type="entry name" value="UDP-Glycosyltransferase/glycogen phosphorylase"/>
    <property type="match status" value="1"/>
</dbReference>
<dbReference type="PANTHER" id="PTHR12526:SF638">
    <property type="entry name" value="SPORE COAT PROTEIN SA"/>
    <property type="match status" value="1"/>
</dbReference>
<dbReference type="Proteomes" id="UP000650477">
    <property type="component" value="Unassembled WGS sequence"/>
</dbReference>
<organism evidence="3 5">
    <name type="scientific">Morganella morganii</name>
    <name type="common">Proteus morganii</name>
    <dbReference type="NCBI Taxonomy" id="582"/>
    <lineage>
        <taxon>Bacteria</taxon>
        <taxon>Pseudomonadati</taxon>
        <taxon>Pseudomonadota</taxon>
        <taxon>Gammaproteobacteria</taxon>
        <taxon>Enterobacterales</taxon>
        <taxon>Morganellaceae</taxon>
        <taxon>Morganella</taxon>
    </lineage>
</organism>
<dbReference type="Gene3D" id="3.40.50.2000">
    <property type="entry name" value="Glycogen Phosphorylase B"/>
    <property type="match status" value="2"/>
</dbReference>
<dbReference type="CDD" id="cd03811">
    <property type="entry name" value="GT4_GT28_WabH-like"/>
    <property type="match status" value="1"/>
</dbReference>
<evidence type="ECO:0000259" key="2">
    <source>
        <dbReference type="Pfam" id="PF13439"/>
    </source>
</evidence>
<keyword evidence="3" id="KW-0808">Transferase</keyword>
<dbReference type="AlphaFoldDB" id="A0A2C5SRM5"/>
<dbReference type="InterPro" id="IPR028098">
    <property type="entry name" value="Glyco_trans_4-like_N"/>
</dbReference>
<dbReference type="EMBL" id="PKLF01000005">
    <property type="protein sequence ID" value="MBE8612138.1"/>
    <property type="molecule type" value="Genomic_DNA"/>
</dbReference>
<evidence type="ECO:0000313" key="3">
    <source>
        <dbReference type="EMBL" id="MBE8612138.1"/>
    </source>
</evidence>
<comment type="caution">
    <text evidence="3">The sequence shown here is derived from an EMBL/GenBank/DDBJ whole genome shotgun (WGS) entry which is preliminary data.</text>
</comment>
<evidence type="ECO:0000313" key="5">
    <source>
        <dbReference type="Proteomes" id="UP000650477"/>
    </source>
</evidence>
<accession>A0A2C5SRM5</accession>
<dbReference type="GeneID" id="93362210"/>
<protein>
    <submittedName>
        <fullName evidence="3">Glycosyltransferase</fullName>
    </submittedName>
</protein>
<dbReference type="InterPro" id="IPR001296">
    <property type="entry name" value="Glyco_trans_1"/>
</dbReference>
<evidence type="ECO:0000259" key="1">
    <source>
        <dbReference type="Pfam" id="PF00534"/>
    </source>
</evidence>
<evidence type="ECO:0000313" key="4">
    <source>
        <dbReference type="EMBL" id="MDS0899750.1"/>
    </source>
</evidence>
<gene>
    <name evidence="3" type="ORF">CYG68_06865</name>
    <name evidence="4" type="ORF">OSC06_17475</name>
</gene>
<name>A0A2C5SRM5_MORMO</name>
<feature type="domain" description="Glycosyltransferase subfamily 4-like N-terminal" evidence="2">
    <location>
        <begin position="15"/>
        <end position="186"/>
    </location>
</feature>
<sequence length="373" mass="41227">MKQHILFIIDGLPGGGAERVVLSLSHGLVLTGYDVTLLSLSNTRDYDIPEGVDYQVSADTYRGLFHRQTEIRRRAGKMDAFLSDLFARKGKPVLVVSNLHKTDRIVAASQALTGLNVWFCLHGMFSASYLGNKTGLRRRLKQEKIRRVYNGRNIIGVSGAVCRDLCENVGVTPQQCVTIYNPFDVADIQYQSQKDNPYQGQDYMVHLGRFHEVKRQDRLLTAFALANLPCKLLLAGQGSQSATQTLKNQVAELGLEERVEFIGFQSKPMPIIRGAKAVVLSSDSEGLSSVLIESLICGTPVVSTHCPGGIGEIMTGELAAYLSDMTPVSLAEKIRLVYEHPPVITPEMYQKFEQQTIVSQYCDLIQPVPSTHA</sequence>
<dbReference type="GO" id="GO:1901135">
    <property type="term" value="P:carbohydrate derivative metabolic process"/>
    <property type="evidence" value="ECO:0007669"/>
    <property type="project" value="UniProtKB-ARBA"/>
</dbReference>
<dbReference type="Proteomes" id="UP001182247">
    <property type="component" value="Unassembled WGS sequence"/>
</dbReference>
<dbReference type="GO" id="GO:0016757">
    <property type="term" value="F:glycosyltransferase activity"/>
    <property type="evidence" value="ECO:0007669"/>
    <property type="project" value="InterPro"/>
</dbReference>
<proteinExistence type="predicted"/>
<reference evidence="4" key="2">
    <citation type="submission" date="2023-02" db="EMBL/GenBank/DDBJ databases">
        <title>Detection, antimicrobial susceptibility and genomic characterization of NDM-producing species of Morganellaceae, Yersiniaceae, and Enterobacteriaceae other than Klebsiella.</title>
        <authorList>
            <person name="Camargo C.H."/>
            <person name="Sacchi C.T."/>
            <person name="Campos K.R."/>
        </authorList>
    </citation>
    <scope>NUCLEOTIDE SEQUENCE</scope>
    <source>
        <strain evidence="4">1189_21</strain>
    </source>
</reference>
<dbReference type="EMBL" id="JAPKIY010000036">
    <property type="protein sequence ID" value="MDS0899750.1"/>
    <property type="molecule type" value="Genomic_DNA"/>
</dbReference>
<dbReference type="Pfam" id="PF13439">
    <property type="entry name" value="Glyco_transf_4"/>
    <property type="match status" value="1"/>
</dbReference>
<reference evidence="3" key="1">
    <citation type="submission" date="2017-12" db="EMBL/GenBank/DDBJ databases">
        <title>Genome sequencing and analysis.</title>
        <authorList>
            <person name="Huang Y.-T."/>
        </authorList>
    </citation>
    <scope>NUCLEOTIDE SEQUENCE</scope>
    <source>
        <strain evidence="3">VGH116</strain>
    </source>
</reference>
<dbReference type="PANTHER" id="PTHR12526">
    <property type="entry name" value="GLYCOSYLTRANSFERASE"/>
    <property type="match status" value="1"/>
</dbReference>
<dbReference type="Pfam" id="PF00534">
    <property type="entry name" value="Glycos_transf_1"/>
    <property type="match status" value="1"/>
</dbReference>
<dbReference type="RefSeq" id="WP_004236654.1">
    <property type="nucleotide sequence ID" value="NZ_ABGYJJ040000001.1"/>
</dbReference>
<feature type="domain" description="Glycosyl transferase family 1" evidence="1">
    <location>
        <begin position="191"/>
        <end position="354"/>
    </location>
</feature>